<dbReference type="Proteomes" id="UP000679950">
    <property type="component" value="Unassembled WGS sequence"/>
</dbReference>
<keyword evidence="4" id="KW-1185">Reference proteome</keyword>
<gene>
    <name evidence="3" type="ORF">J8TS2_36040</name>
</gene>
<reference evidence="3 4" key="1">
    <citation type="submission" date="2021-03" db="EMBL/GenBank/DDBJ databases">
        <title>Antimicrobial resistance genes in bacteria isolated from Japanese honey, and their potential for conferring macrolide and lincosamide resistance in the American foulbrood pathogen Paenibacillus larvae.</title>
        <authorList>
            <person name="Okamoto M."/>
            <person name="Kumagai M."/>
            <person name="Kanamori H."/>
            <person name="Takamatsu D."/>
        </authorList>
    </citation>
    <scope>NUCLEOTIDE SEQUENCE [LARGE SCALE GENOMIC DNA]</scope>
    <source>
        <strain evidence="3 4">J8TS2</strain>
    </source>
</reference>
<evidence type="ECO:0000256" key="1">
    <source>
        <dbReference type="SAM" id="Phobius"/>
    </source>
</evidence>
<accession>A0ABQ4KMX1</accession>
<keyword evidence="1" id="KW-0472">Membrane</keyword>
<organism evidence="3 4">
    <name type="scientific">Lederbergia ruris</name>
    <dbReference type="NCBI Taxonomy" id="217495"/>
    <lineage>
        <taxon>Bacteria</taxon>
        <taxon>Bacillati</taxon>
        <taxon>Bacillota</taxon>
        <taxon>Bacilli</taxon>
        <taxon>Bacillales</taxon>
        <taxon>Bacillaceae</taxon>
        <taxon>Lederbergia</taxon>
    </lineage>
</organism>
<evidence type="ECO:0000313" key="3">
    <source>
        <dbReference type="EMBL" id="GIN59285.1"/>
    </source>
</evidence>
<keyword evidence="1" id="KW-1133">Transmembrane helix</keyword>
<proteinExistence type="predicted"/>
<evidence type="ECO:0000259" key="2">
    <source>
        <dbReference type="Pfam" id="PF13786"/>
    </source>
</evidence>
<protein>
    <recommendedName>
        <fullName evidence="2">DUF4179 domain-containing protein</fullName>
    </recommendedName>
</protein>
<evidence type="ECO:0000313" key="4">
    <source>
        <dbReference type="Proteomes" id="UP000679950"/>
    </source>
</evidence>
<name>A0ABQ4KMX1_9BACI</name>
<feature type="transmembrane region" description="Helical" evidence="1">
    <location>
        <begin position="44"/>
        <end position="62"/>
    </location>
</feature>
<comment type="caution">
    <text evidence="3">The sequence shown here is derived from an EMBL/GenBank/DDBJ whole genome shotgun (WGS) entry which is preliminary data.</text>
</comment>
<feature type="domain" description="DUF4179" evidence="2">
    <location>
        <begin position="40"/>
        <end position="126"/>
    </location>
</feature>
<dbReference type="EMBL" id="BORB01000040">
    <property type="protein sequence ID" value="GIN59285.1"/>
    <property type="molecule type" value="Genomic_DNA"/>
</dbReference>
<keyword evidence="1" id="KW-0812">Transmembrane</keyword>
<dbReference type="Pfam" id="PF13786">
    <property type="entry name" value="DUF4179"/>
    <property type="match status" value="1"/>
</dbReference>
<dbReference type="InterPro" id="IPR025436">
    <property type="entry name" value="DUF4179"/>
</dbReference>
<sequence length="426" mass="47836">MNKIEQQLEKEKEQLKSVAAPRELEDRLRKALDHTPDRGRKSRVWLVAAALAFFTLFVGYHYNAFAFYGKKLISFDEVMTGTLQDLNEQGMGQIIDQSTDLAEGSRLYIDGVMADENQLVLYYTIKNPDGLDHDNLPHLHSITGFLTNSYTVSGTTWLNDSKTEIKGMQTFKPVNAFAKKLTLHFWEIPDNEKQIARNMTFSYDPNKAFQTGLKQPLKKTIKVDKGEVRFQSITASPTITMVKGTLEVENFDRVPLALGGIELIANGQPLEQLGSGITTGLRGSKFELRYDALPDELESLQLVMKEFVGYQPLNEKIPLTGIGNGPIEISGKTLDILHFHREKGQVKVTITTAEDVMLEGVSLESGGGVTPLQTTVNQKESKQANGDILKERTLVFKTEDLPEHLIIKGMHYMKEYQEKVEIPVSK</sequence>
<dbReference type="RefSeq" id="WP_212967171.1">
    <property type="nucleotide sequence ID" value="NZ_BORB01000040.1"/>
</dbReference>